<gene>
    <name evidence="2" type="ORF">MKW98_027358</name>
</gene>
<organism evidence="2 3">
    <name type="scientific">Papaver atlanticum</name>
    <dbReference type="NCBI Taxonomy" id="357466"/>
    <lineage>
        <taxon>Eukaryota</taxon>
        <taxon>Viridiplantae</taxon>
        <taxon>Streptophyta</taxon>
        <taxon>Embryophyta</taxon>
        <taxon>Tracheophyta</taxon>
        <taxon>Spermatophyta</taxon>
        <taxon>Magnoliopsida</taxon>
        <taxon>Ranunculales</taxon>
        <taxon>Papaveraceae</taxon>
        <taxon>Papaveroideae</taxon>
        <taxon>Papaver</taxon>
    </lineage>
</organism>
<keyword evidence="1" id="KW-0175">Coiled coil</keyword>
<sequence>MDPKWCMSVKDLFTSLLAQLGTPHLFGRCICVDPVNFDEMYMMLKEKNTRIWPQANILTHVSNVYYSVPQLKLAKMQLELAKKQLLNLQGNINVQKKQLYGAKRQQSLWNLAREEEAYTAQQNNFRSHCVMHMMLLEPSWYSMRFQTPILDLTLVCYLRIRKGQMLCKDLAINSVASTLV</sequence>
<evidence type="ECO:0000313" key="2">
    <source>
        <dbReference type="EMBL" id="KAI3934148.1"/>
    </source>
</evidence>
<name>A0AAD4T0Q6_9MAGN</name>
<accession>A0AAD4T0Q6</accession>
<protein>
    <submittedName>
        <fullName evidence="2">Uncharacterized protein</fullName>
    </submittedName>
</protein>
<reference evidence="2" key="1">
    <citation type="submission" date="2022-04" db="EMBL/GenBank/DDBJ databases">
        <title>A functionally conserved STORR gene fusion in Papaver species that diverged 16.8 million years ago.</title>
        <authorList>
            <person name="Catania T."/>
        </authorList>
    </citation>
    <scope>NUCLEOTIDE SEQUENCE</scope>
    <source>
        <strain evidence="2">S-188037</strain>
    </source>
</reference>
<dbReference type="Proteomes" id="UP001202328">
    <property type="component" value="Unassembled WGS sequence"/>
</dbReference>
<feature type="coiled-coil region" evidence="1">
    <location>
        <begin position="71"/>
        <end position="98"/>
    </location>
</feature>
<keyword evidence="3" id="KW-1185">Reference proteome</keyword>
<comment type="caution">
    <text evidence="2">The sequence shown here is derived from an EMBL/GenBank/DDBJ whole genome shotgun (WGS) entry which is preliminary data.</text>
</comment>
<evidence type="ECO:0000256" key="1">
    <source>
        <dbReference type="SAM" id="Coils"/>
    </source>
</evidence>
<proteinExistence type="predicted"/>
<dbReference type="AlphaFoldDB" id="A0AAD4T0Q6"/>
<evidence type="ECO:0000313" key="3">
    <source>
        <dbReference type="Proteomes" id="UP001202328"/>
    </source>
</evidence>
<dbReference type="EMBL" id="JAJJMB010006604">
    <property type="protein sequence ID" value="KAI3934148.1"/>
    <property type="molecule type" value="Genomic_DNA"/>
</dbReference>